<comment type="caution">
    <text evidence="2">The sequence shown here is derived from an EMBL/GenBank/DDBJ whole genome shotgun (WGS) entry which is preliminary data.</text>
</comment>
<dbReference type="AlphaFoldDB" id="A0A7W6GU40"/>
<accession>A0A7W6GU40</accession>
<proteinExistence type="predicted"/>
<evidence type="ECO:0000313" key="3">
    <source>
        <dbReference type="Proteomes" id="UP000541426"/>
    </source>
</evidence>
<organism evidence="2 3">
    <name type="scientific">Sagittula marina</name>
    <dbReference type="NCBI Taxonomy" id="943940"/>
    <lineage>
        <taxon>Bacteria</taxon>
        <taxon>Pseudomonadati</taxon>
        <taxon>Pseudomonadota</taxon>
        <taxon>Alphaproteobacteria</taxon>
        <taxon>Rhodobacterales</taxon>
        <taxon>Roseobacteraceae</taxon>
        <taxon>Sagittula</taxon>
    </lineage>
</organism>
<protein>
    <submittedName>
        <fullName evidence="2">Uncharacterized protein</fullName>
    </submittedName>
</protein>
<name>A0A7W6GU40_9RHOB</name>
<feature type="region of interest" description="Disordered" evidence="1">
    <location>
        <begin position="60"/>
        <end position="81"/>
    </location>
</feature>
<evidence type="ECO:0000256" key="1">
    <source>
        <dbReference type="SAM" id="MobiDB-lite"/>
    </source>
</evidence>
<dbReference type="EMBL" id="JACIEJ010000017">
    <property type="protein sequence ID" value="MBB3988201.1"/>
    <property type="molecule type" value="Genomic_DNA"/>
</dbReference>
<gene>
    <name evidence="2" type="ORF">GGQ68_004557</name>
</gene>
<keyword evidence="3" id="KW-1185">Reference proteome</keyword>
<reference evidence="2 3" key="1">
    <citation type="submission" date="2020-08" db="EMBL/GenBank/DDBJ databases">
        <title>Genomic Encyclopedia of Type Strains, Phase IV (KMG-IV): sequencing the most valuable type-strain genomes for metagenomic binning, comparative biology and taxonomic classification.</title>
        <authorList>
            <person name="Goeker M."/>
        </authorList>
    </citation>
    <scope>NUCLEOTIDE SEQUENCE [LARGE SCALE GENOMIC DNA]</scope>
    <source>
        <strain evidence="2 3">DSM 102235</strain>
    </source>
</reference>
<dbReference type="RefSeq" id="WP_183969850.1">
    <property type="nucleotide sequence ID" value="NZ_BAABBZ010000016.1"/>
</dbReference>
<dbReference type="Proteomes" id="UP000541426">
    <property type="component" value="Unassembled WGS sequence"/>
</dbReference>
<evidence type="ECO:0000313" key="2">
    <source>
        <dbReference type="EMBL" id="MBB3988201.1"/>
    </source>
</evidence>
<sequence>MAKGKSMKNVAQLRGYKAKPVTRGETAQAKALPFPDLSLVFKIGMVLLLATLLVGCGGQSSGGQGPRFDGQTFRGSAKPVQGDRAEFVATARQPSKSITGATQAAAYQGKQYCINTFGTSDIDWIVGPDTPTSQLPVSESSLTLTGRCRDR</sequence>